<accession>A0A9N9T6S3</accession>
<keyword evidence="6" id="KW-1185">Reference proteome</keyword>
<gene>
    <name evidence="5" type="ORF">DIABBA_LOCUS12635</name>
</gene>
<dbReference type="OrthoDB" id="5358702at2759"/>
<reference evidence="5" key="1">
    <citation type="submission" date="2022-01" db="EMBL/GenBank/DDBJ databases">
        <authorList>
            <person name="King R."/>
        </authorList>
    </citation>
    <scope>NUCLEOTIDE SEQUENCE</scope>
</reference>
<dbReference type="Proteomes" id="UP001153709">
    <property type="component" value="Chromosome 8"/>
</dbReference>
<evidence type="ECO:0000256" key="1">
    <source>
        <dbReference type="ARBA" id="ARBA00006734"/>
    </source>
</evidence>
<dbReference type="InterPro" id="IPR002088">
    <property type="entry name" value="Prenyl_trans_a"/>
</dbReference>
<dbReference type="PANTHER" id="PTHR11129">
    <property type="entry name" value="PROTEIN FARNESYLTRANSFERASE ALPHA SUBUNIT/RAB GERANYLGERANYL TRANSFERASE ALPHA SUBUNIT"/>
    <property type="match status" value="1"/>
</dbReference>
<keyword evidence="4" id="KW-0677">Repeat</keyword>
<sequence length="430" mass="50801">MTESGAMSNRILFMIESIFKNNKHLQEFTIIPTEENSTNTSPLHYRYNNIGLESWCIKHLFQHACSVLFKQRYLLSKRKVLYEEMEELNKYLIGALLINPDIGTFWNMKRELVEQEVLDEKDELYFCKIVLSNKPKSNESFAYRRWLLKRLIKNVLTTYSKEEAISFLQNEFTTIDVASEKAPNNYHSWNHRIWCMENIASNYFNFGRIIYSELLYSENWINTHVSEHAGYHYRQYLIKLVKKHKNLKVMDSFFQYVIQNHANTVGECEYGSLLTYLMGNPYKPHLVEKTSSYVNLICILLHDLHFVGRLNKTYPEHEALFTHRRFIVHHLLKVQCDYLGVEFKIKINQDKEFNIVDGKNITDLDTAANIQTDVEPNRLPNMFSVTMSKTERSNLYEILLNSEKTFASHNGSVFQLAKYKKWLTNVVGFE</sequence>
<evidence type="ECO:0000256" key="2">
    <source>
        <dbReference type="ARBA" id="ARBA00022602"/>
    </source>
</evidence>
<evidence type="ECO:0008006" key="7">
    <source>
        <dbReference type="Google" id="ProtNLM"/>
    </source>
</evidence>
<dbReference type="SUPFAM" id="SSF48439">
    <property type="entry name" value="Protein prenylyltransferase"/>
    <property type="match status" value="1"/>
</dbReference>
<protein>
    <recommendedName>
        <fullName evidence="7">Protein prenyltransferase alpha subunit</fullName>
    </recommendedName>
</protein>
<dbReference type="GO" id="GO:0005737">
    <property type="term" value="C:cytoplasm"/>
    <property type="evidence" value="ECO:0007669"/>
    <property type="project" value="TreeGrafter"/>
</dbReference>
<dbReference type="PROSITE" id="PS51147">
    <property type="entry name" value="PFTA"/>
    <property type="match status" value="2"/>
</dbReference>
<proteinExistence type="inferred from homology"/>
<keyword evidence="2" id="KW-0637">Prenyltransferase</keyword>
<name>A0A9N9T6S3_DIABA</name>
<evidence type="ECO:0000256" key="3">
    <source>
        <dbReference type="ARBA" id="ARBA00022679"/>
    </source>
</evidence>
<organism evidence="5 6">
    <name type="scientific">Diabrotica balteata</name>
    <name type="common">Banded cucumber beetle</name>
    <dbReference type="NCBI Taxonomy" id="107213"/>
    <lineage>
        <taxon>Eukaryota</taxon>
        <taxon>Metazoa</taxon>
        <taxon>Ecdysozoa</taxon>
        <taxon>Arthropoda</taxon>
        <taxon>Hexapoda</taxon>
        <taxon>Insecta</taxon>
        <taxon>Pterygota</taxon>
        <taxon>Neoptera</taxon>
        <taxon>Endopterygota</taxon>
        <taxon>Coleoptera</taxon>
        <taxon>Polyphaga</taxon>
        <taxon>Cucujiformia</taxon>
        <taxon>Chrysomeloidea</taxon>
        <taxon>Chrysomelidae</taxon>
        <taxon>Galerucinae</taxon>
        <taxon>Diabroticina</taxon>
        <taxon>Diabroticites</taxon>
        <taxon>Diabrotica</taxon>
    </lineage>
</organism>
<dbReference type="Gene3D" id="1.25.40.120">
    <property type="entry name" value="Protein prenylyltransferase"/>
    <property type="match status" value="1"/>
</dbReference>
<evidence type="ECO:0000256" key="4">
    <source>
        <dbReference type="ARBA" id="ARBA00022737"/>
    </source>
</evidence>
<dbReference type="EMBL" id="OU898283">
    <property type="protein sequence ID" value="CAG9839919.1"/>
    <property type="molecule type" value="Genomic_DNA"/>
</dbReference>
<dbReference type="AlphaFoldDB" id="A0A9N9T6S3"/>
<comment type="similarity">
    <text evidence="1">Belongs to the protein prenyltransferase subunit alpha family.</text>
</comment>
<dbReference type="PANTHER" id="PTHR11129:SF3">
    <property type="entry name" value="PROTEIN PRENYLTRANSFERASE ALPHA SUBUNIT REPEAT-CONTAINING PROTEIN 1"/>
    <property type="match status" value="1"/>
</dbReference>
<dbReference type="GO" id="GO:0008318">
    <property type="term" value="F:protein prenyltransferase activity"/>
    <property type="evidence" value="ECO:0007669"/>
    <property type="project" value="InterPro"/>
</dbReference>
<evidence type="ECO:0000313" key="5">
    <source>
        <dbReference type="EMBL" id="CAG9839919.1"/>
    </source>
</evidence>
<keyword evidence="3" id="KW-0808">Transferase</keyword>
<dbReference type="Pfam" id="PF01239">
    <property type="entry name" value="PPTA"/>
    <property type="match status" value="2"/>
</dbReference>
<evidence type="ECO:0000313" key="6">
    <source>
        <dbReference type="Proteomes" id="UP001153709"/>
    </source>
</evidence>